<accession>A0A6J5T1R5</accession>
<dbReference type="GO" id="GO:0006260">
    <property type="term" value="P:DNA replication"/>
    <property type="evidence" value="ECO:0007669"/>
    <property type="project" value="InterPro"/>
</dbReference>
<dbReference type="GO" id="GO:0008408">
    <property type="term" value="F:3'-5' exonuclease activity"/>
    <property type="evidence" value="ECO:0007669"/>
    <property type="project" value="InterPro"/>
</dbReference>
<name>A0A6J5T1R5_9CAUD</name>
<dbReference type="EMBL" id="LR797099">
    <property type="protein sequence ID" value="CAB4186883.1"/>
    <property type="molecule type" value="Genomic_DNA"/>
</dbReference>
<dbReference type="EMBL" id="LR796758">
    <property type="protein sequence ID" value="CAB4163873.1"/>
    <property type="molecule type" value="Genomic_DNA"/>
</dbReference>
<proteinExistence type="predicted"/>
<feature type="domain" description="Bacterial DNA polymerase III alpha subunit NTPase" evidence="1">
    <location>
        <begin position="101"/>
        <end position="171"/>
    </location>
</feature>
<dbReference type="Pfam" id="PF07733">
    <property type="entry name" value="DNA_pol3_alpha"/>
    <property type="match status" value="1"/>
</dbReference>
<evidence type="ECO:0000259" key="1">
    <source>
        <dbReference type="Pfam" id="PF07733"/>
    </source>
</evidence>
<evidence type="ECO:0000313" key="2">
    <source>
        <dbReference type="EMBL" id="CAB4163873.1"/>
    </source>
</evidence>
<sequence length="172" mass="19997">MQQDKFGQMIFSEADLCDQLMQDPTTKLIGVVVDTPGLLERAAQYLSSFPAFLTWTFPEDQDCSIPKFDQAQQDNWHMPDEYKTMDIAAHILSLCKSEAELQRCGQELLLYQERDLFELLKFLRYLVDLMREHRLIWGVGRGSSTASFVLYKLGVHRIDALHYNLDIAEFLR</sequence>
<reference evidence="4" key="1">
    <citation type="submission" date="2020-05" db="EMBL/GenBank/DDBJ databases">
        <authorList>
            <person name="Chiriac C."/>
            <person name="Salcher M."/>
            <person name="Ghai R."/>
            <person name="Kavagutti S V."/>
        </authorList>
    </citation>
    <scope>NUCLEOTIDE SEQUENCE</scope>
</reference>
<dbReference type="InterPro" id="IPR011708">
    <property type="entry name" value="DNA_pol3_alpha_NTPase_dom"/>
</dbReference>
<organism evidence="4">
    <name type="scientific">uncultured Caudovirales phage</name>
    <dbReference type="NCBI Taxonomy" id="2100421"/>
    <lineage>
        <taxon>Viruses</taxon>
        <taxon>Duplodnaviria</taxon>
        <taxon>Heunggongvirae</taxon>
        <taxon>Uroviricota</taxon>
        <taxon>Caudoviricetes</taxon>
        <taxon>Peduoviridae</taxon>
        <taxon>Maltschvirus</taxon>
        <taxon>Maltschvirus maltsch</taxon>
    </lineage>
</organism>
<gene>
    <name evidence="3" type="ORF">UFOVP1146_229</name>
    <name evidence="4" type="ORF">UFOVP1638_336</name>
    <name evidence="2" type="ORF">UFOVP812_142</name>
</gene>
<dbReference type="EMBL" id="LR797502">
    <property type="protein sequence ID" value="CAB4221469.1"/>
    <property type="molecule type" value="Genomic_DNA"/>
</dbReference>
<evidence type="ECO:0000313" key="3">
    <source>
        <dbReference type="EMBL" id="CAB4186883.1"/>
    </source>
</evidence>
<evidence type="ECO:0000313" key="4">
    <source>
        <dbReference type="EMBL" id="CAB4221469.1"/>
    </source>
</evidence>
<protein>
    <submittedName>
        <fullName evidence="4">Bacterial DNA polymerase III, alpha subunit</fullName>
    </submittedName>
</protein>